<feature type="signal peptide" evidence="10">
    <location>
        <begin position="1"/>
        <end position="23"/>
    </location>
</feature>
<keyword evidence="7" id="KW-0238">DNA-binding</keyword>
<dbReference type="Gene3D" id="4.10.280.10">
    <property type="entry name" value="Helix-loop-helix DNA-binding domain"/>
    <property type="match status" value="1"/>
</dbReference>
<keyword evidence="3" id="KW-0677">Repeat</keyword>
<dbReference type="CDD" id="cd19740">
    <property type="entry name" value="bHLH-PAS_dSIM_like"/>
    <property type="match status" value="1"/>
</dbReference>
<keyword evidence="8" id="KW-0804">Transcription</keyword>
<accession>A0A8J2QZC4</accession>
<dbReference type="Pfam" id="PF23171">
    <property type="entry name" value="bHLH_HIF1A"/>
    <property type="match status" value="1"/>
</dbReference>
<evidence type="ECO:0000259" key="12">
    <source>
        <dbReference type="PROSITE" id="PS50888"/>
    </source>
</evidence>
<dbReference type="GO" id="GO:0005737">
    <property type="term" value="C:cytoplasm"/>
    <property type="evidence" value="ECO:0007669"/>
    <property type="project" value="InterPro"/>
</dbReference>
<keyword evidence="4" id="KW-0221">Differentiation</keyword>
<evidence type="ECO:0000256" key="4">
    <source>
        <dbReference type="ARBA" id="ARBA00022782"/>
    </source>
</evidence>
<evidence type="ECO:0000256" key="8">
    <source>
        <dbReference type="ARBA" id="ARBA00023163"/>
    </source>
</evidence>
<evidence type="ECO:0000256" key="2">
    <source>
        <dbReference type="ARBA" id="ARBA00022473"/>
    </source>
</evidence>
<evidence type="ECO:0000256" key="10">
    <source>
        <dbReference type="SAM" id="SignalP"/>
    </source>
</evidence>
<feature type="domain" description="BHLH" evidence="12">
    <location>
        <begin position="38"/>
        <end position="91"/>
    </location>
</feature>
<dbReference type="SUPFAM" id="SSF55785">
    <property type="entry name" value="PYP-like sensor domain (PAS domain)"/>
    <property type="match status" value="2"/>
</dbReference>
<dbReference type="EMBL" id="CAKASE010000072">
    <property type="protein sequence ID" value="CAG9574321.1"/>
    <property type="molecule type" value="Genomic_DNA"/>
</dbReference>
<dbReference type="Pfam" id="PF08447">
    <property type="entry name" value="PAS_3"/>
    <property type="match status" value="1"/>
</dbReference>
<dbReference type="PROSITE" id="PS50888">
    <property type="entry name" value="BHLH"/>
    <property type="match status" value="1"/>
</dbReference>
<name>A0A8J2QZC4_9NEOP</name>
<dbReference type="InterPro" id="IPR011598">
    <property type="entry name" value="bHLH_dom"/>
</dbReference>
<keyword evidence="2" id="KW-0217">Developmental protein</keyword>
<dbReference type="Gene3D" id="3.30.450.20">
    <property type="entry name" value="PAS domain"/>
    <property type="match status" value="2"/>
</dbReference>
<evidence type="ECO:0000256" key="7">
    <source>
        <dbReference type="ARBA" id="ARBA00023125"/>
    </source>
</evidence>
<dbReference type="AlphaFoldDB" id="A0A8J2QZC4"/>
<dbReference type="GO" id="GO:0005667">
    <property type="term" value="C:transcription regulator complex"/>
    <property type="evidence" value="ECO:0007669"/>
    <property type="project" value="InterPro"/>
</dbReference>
<evidence type="ECO:0000259" key="11">
    <source>
        <dbReference type="PROSITE" id="PS50112"/>
    </source>
</evidence>
<gene>
    <name evidence="13" type="ORF">DCHRY22_LOCUS10855</name>
</gene>
<dbReference type="InterPro" id="IPR013767">
    <property type="entry name" value="PAS_fold"/>
</dbReference>
<dbReference type="NCBIfam" id="TIGR00229">
    <property type="entry name" value="sensory_box"/>
    <property type="match status" value="1"/>
</dbReference>
<dbReference type="SMART" id="SM00353">
    <property type="entry name" value="HLH"/>
    <property type="match status" value="1"/>
</dbReference>
<evidence type="ECO:0000256" key="9">
    <source>
        <dbReference type="ARBA" id="ARBA00023242"/>
    </source>
</evidence>
<keyword evidence="10" id="KW-0732">Signal</keyword>
<dbReference type="FunFam" id="4.10.280.10:FF:000007">
    <property type="entry name" value="single-minded homolog 1 isoform X1"/>
    <property type="match status" value="1"/>
</dbReference>
<dbReference type="GO" id="GO:0046983">
    <property type="term" value="F:protein dimerization activity"/>
    <property type="evidence" value="ECO:0007669"/>
    <property type="project" value="InterPro"/>
</dbReference>
<dbReference type="InterPro" id="IPR035965">
    <property type="entry name" value="PAS-like_dom_sf"/>
</dbReference>
<comment type="caution">
    <text evidence="13">The sequence shown here is derived from an EMBL/GenBank/DDBJ whole genome shotgun (WGS) entry which is preliminary data.</text>
</comment>
<dbReference type="PANTHER" id="PTHR23043:SF36">
    <property type="entry name" value="PROTEIN SINGLE-MINDED"/>
    <property type="match status" value="1"/>
</dbReference>
<dbReference type="GO" id="GO:0000981">
    <property type="term" value="F:DNA-binding transcription factor activity, RNA polymerase II-specific"/>
    <property type="evidence" value="ECO:0007669"/>
    <property type="project" value="TreeGrafter"/>
</dbReference>
<dbReference type="SMART" id="SM00091">
    <property type="entry name" value="PAS"/>
    <property type="match status" value="2"/>
</dbReference>
<dbReference type="Pfam" id="PF00989">
    <property type="entry name" value="PAS"/>
    <property type="match status" value="1"/>
</dbReference>
<evidence type="ECO:0000256" key="6">
    <source>
        <dbReference type="ARBA" id="ARBA00023015"/>
    </source>
</evidence>
<dbReference type="InterPro" id="IPR036638">
    <property type="entry name" value="HLH_DNA-bd_sf"/>
</dbReference>
<keyword evidence="5" id="KW-0524">Neurogenesis</keyword>
<dbReference type="PRINTS" id="PR00785">
    <property type="entry name" value="NCTRNSLOCATR"/>
</dbReference>
<dbReference type="OrthoDB" id="6021714at2759"/>
<comment type="subcellular location">
    <subcellularLocation>
        <location evidence="1">Nucleus</location>
    </subcellularLocation>
</comment>
<dbReference type="CDD" id="cd00130">
    <property type="entry name" value="PAS"/>
    <property type="match status" value="2"/>
</dbReference>
<evidence type="ECO:0000256" key="3">
    <source>
        <dbReference type="ARBA" id="ARBA00022737"/>
    </source>
</evidence>
<dbReference type="GO" id="GO:0045165">
    <property type="term" value="P:cell fate commitment"/>
    <property type="evidence" value="ECO:0007669"/>
    <property type="project" value="UniProtKB-ARBA"/>
</dbReference>
<dbReference type="SMART" id="SM00086">
    <property type="entry name" value="PAC"/>
    <property type="match status" value="1"/>
</dbReference>
<dbReference type="GO" id="GO:0000977">
    <property type="term" value="F:RNA polymerase II transcription regulatory region sequence-specific DNA binding"/>
    <property type="evidence" value="ECO:0007669"/>
    <property type="project" value="TreeGrafter"/>
</dbReference>
<dbReference type="Proteomes" id="UP000789524">
    <property type="component" value="Unassembled WGS sequence"/>
</dbReference>
<proteinExistence type="predicted"/>
<evidence type="ECO:0000256" key="1">
    <source>
        <dbReference type="ARBA" id="ARBA00004123"/>
    </source>
</evidence>
<evidence type="ECO:0000256" key="5">
    <source>
        <dbReference type="ARBA" id="ARBA00022902"/>
    </source>
</evidence>
<reference evidence="13" key="1">
    <citation type="submission" date="2021-09" db="EMBL/GenBank/DDBJ databases">
        <authorList>
            <person name="Martin H S."/>
        </authorList>
    </citation>
    <scope>NUCLEOTIDE SEQUENCE</scope>
</reference>
<feature type="domain" description="PAS" evidence="11">
    <location>
        <begin position="116"/>
        <end position="179"/>
    </location>
</feature>
<evidence type="ECO:0000313" key="13">
    <source>
        <dbReference type="EMBL" id="CAG9574321.1"/>
    </source>
</evidence>
<dbReference type="FunFam" id="3.30.450.20:FF:000047">
    <property type="entry name" value="SIM bHLH transcription factor 2"/>
    <property type="match status" value="1"/>
</dbReference>
<sequence length="534" mass="59930">MPQRGAVPTLLLIAAPLAGGGEACRKESPRPISLNAAIMKEKSKNAARSRREKENAEFLELAKLLPLPSAITSQLDKASVIRLTTSYLKMRQVFPDGLGDAWGAAPPPPQPRELSIRELGSHLLQTLDGFIFVVSPDGKIMYISETASVHLGLSQVELTGNSIYEYIHQADHEEMSAVLSLQHPHSYAGPPAVGYPVGGTWSPNVDVECERAFFIRMKCVLAKRNAGLTTSGYKVIHCSGYLRARRFGEGTAPLGLVAVGHSLPPSAVTELKLHSNMFMFRASLDMRLIFLDARVASLTGYEPQDLIEKTLYHYIHGTDVLHMRYSHCTLLTKGQVTSRYYRFLTKSGGWVWMQSYATIVHNSRSSRPHCIVSVNYVLSDIEEKNLILNIEQGPPKMNDTQPAKMSQINEEFSENYNYPEYNLPAIPTYDTHDDYNGYQEMFYENYGTNEPELLNYVYPQNQRPFSASSSSCSSIESSEVNQYNYTNLISFYGHNTQGQRQENYNFTKNTNSQEGYTSVIVDNTQFHATNEYVH</sequence>
<dbReference type="GO" id="GO:0007399">
    <property type="term" value="P:nervous system development"/>
    <property type="evidence" value="ECO:0007669"/>
    <property type="project" value="UniProtKB-KW"/>
</dbReference>
<dbReference type="InterPro" id="IPR013655">
    <property type="entry name" value="PAS_fold_3"/>
</dbReference>
<protein>
    <submittedName>
        <fullName evidence="13">(African queen) hypothetical protein</fullName>
    </submittedName>
</protein>
<dbReference type="InterPro" id="IPR000014">
    <property type="entry name" value="PAS"/>
</dbReference>
<dbReference type="InterPro" id="IPR001610">
    <property type="entry name" value="PAC"/>
</dbReference>
<keyword evidence="14" id="KW-1185">Reference proteome</keyword>
<dbReference type="GO" id="GO:0005634">
    <property type="term" value="C:nucleus"/>
    <property type="evidence" value="ECO:0007669"/>
    <property type="project" value="UniProtKB-SubCell"/>
</dbReference>
<organism evidence="13 14">
    <name type="scientific">Danaus chrysippus</name>
    <name type="common">African queen</name>
    <dbReference type="NCBI Taxonomy" id="151541"/>
    <lineage>
        <taxon>Eukaryota</taxon>
        <taxon>Metazoa</taxon>
        <taxon>Ecdysozoa</taxon>
        <taxon>Arthropoda</taxon>
        <taxon>Hexapoda</taxon>
        <taxon>Insecta</taxon>
        <taxon>Pterygota</taxon>
        <taxon>Neoptera</taxon>
        <taxon>Endopterygota</taxon>
        <taxon>Lepidoptera</taxon>
        <taxon>Glossata</taxon>
        <taxon>Ditrysia</taxon>
        <taxon>Papilionoidea</taxon>
        <taxon>Nymphalidae</taxon>
        <taxon>Danainae</taxon>
        <taxon>Danaini</taxon>
        <taxon>Danaina</taxon>
        <taxon>Danaus</taxon>
        <taxon>Anosia</taxon>
    </lineage>
</organism>
<dbReference type="PROSITE" id="PS50112">
    <property type="entry name" value="PAS"/>
    <property type="match status" value="2"/>
</dbReference>
<evidence type="ECO:0000313" key="14">
    <source>
        <dbReference type="Proteomes" id="UP000789524"/>
    </source>
</evidence>
<feature type="domain" description="PAS" evidence="11">
    <location>
        <begin position="279"/>
        <end position="334"/>
    </location>
</feature>
<dbReference type="SUPFAM" id="SSF47459">
    <property type="entry name" value="HLH, helix-loop-helix DNA-binding domain"/>
    <property type="match status" value="1"/>
</dbReference>
<keyword evidence="6" id="KW-0805">Transcription regulation</keyword>
<dbReference type="PANTHER" id="PTHR23043">
    <property type="entry name" value="HYPOXIA-INDUCIBLE FACTOR 1 ALPHA"/>
    <property type="match status" value="1"/>
</dbReference>
<keyword evidence="9" id="KW-0539">Nucleus</keyword>
<dbReference type="GO" id="GO:0045944">
    <property type="term" value="P:positive regulation of transcription by RNA polymerase II"/>
    <property type="evidence" value="ECO:0007669"/>
    <property type="project" value="UniProtKB-ARBA"/>
</dbReference>
<dbReference type="InterPro" id="IPR001067">
    <property type="entry name" value="Nuc_translocat"/>
</dbReference>
<feature type="chain" id="PRO_5035275238" evidence="10">
    <location>
        <begin position="24"/>
        <end position="534"/>
    </location>
</feature>